<proteinExistence type="predicted"/>
<accession>A0A9Q1HVJ4</accession>
<dbReference type="Pfam" id="PF15750">
    <property type="entry name" value="UBZ_FAAP20"/>
    <property type="match status" value="1"/>
</dbReference>
<feature type="compositionally biased region" description="Basic residues" evidence="1">
    <location>
        <begin position="1"/>
        <end position="15"/>
    </location>
</feature>
<dbReference type="InterPro" id="IPR031490">
    <property type="entry name" value="UBZ2_FAAP20"/>
</dbReference>
<gene>
    <name evidence="3" type="ORF">COCON_G00140490</name>
</gene>
<dbReference type="GO" id="GO:0043240">
    <property type="term" value="C:Fanconi anaemia nuclear complex"/>
    <property type="evidence" value="ECO:0007669"/>
    <property type="project" value="TreeGrafter"/>
</dbReference>
<feature type="compositionally biased region" description="Basic and acidic residues" evidence="1">
    <location>
        <begin position="223"/>
        <end position="241"/>
    </location>
</feature>
<comment type="caution">
    <text evidence="3">The sequence shown here is derived from an EMBL/GenBank/DDBJ whole genome shotgun (WGS) entry which is preliminary data.</text>
</comment>
<evidence type="ECO:0000259" key="2">
    <source>
        <dbReference type="PROSITE" id="PS51906"/>
    </source>
</evidence>
<evidence type="ECO:0000313" key="3">
    <source>
        <dbReference type="EMBL" id="KAJ8264950.1"/>
    </source>
</evidence>
<feature type="compositionally biased region" description="Polar residues" evidence="1">
    <location>
        <begin position="295"/>
        <end position="304"/>
    </location>
</feature>
<dbReference type="EMBL" id="JAFJMO010000010">
    <property type="protein sequence ID" value="KAJ8264950.1"/>
    <property type="molecule type" value="Genomic_DNA"/>
</dbReference>
<dbReference type="AlphaFoldDB" id="A0A9Q1HVJ4"/>
<feature type="domain" description="UBZ2-type" evidence="2">
    <location>
        <begin position="313"/>
        <end position="349"/>
    </location>
</feature>
<feature type="region of interest" description="Disordered" evidence="1">
    <location>
        <begin position="122"/>
        <end position="308"/>
    </location>
</feature>
<feature type="region of interest" description="Disordered" evidence="1">
    <location>
        <begin position="1"/>
        <end position="63"/>
    </location>
</feature>
<dbReference type="PROSITE" id="PS51906">
    <property type="entry name" value="ZF_UBZ2"/>
    <property type="match status" value="1"/>
</dbReference>
<organism evidence="3 4">
    <name type="scientific">Conger conger</name>
    <name type="common">Conger eel</name>
    <name type="synonym">Muraena conger</name>
    <dbReference type="NCBI Taxonomy" id="82655"/>
    <lineage>
        <taxon>Eukaryota</taxon>
        <taxon>Metazoa</taxon>
        <taxon>Chordata</taxon>
        <taxon>Craniata</taxon>
        <taxon>Vertebrata</taxon>
        <taxon>Euteleostomi</taxon>
        <taxon>Actinopterygii</taxon>
        <taxon>Neopterygii</taxon>
        <taxon>Teleostei</taxon>
        <taxon>Anguilliformes</taxon>
        <taxon>Congridae</taxon>
        <taxon>Conger</taxon>
    </lineage>
</organism>
<protein>
    <recommendedName>
        <fullName evidence="2">UBZ2-type domain-containing protein</fullName>
    </recommendedName>
</protein>
<dbReference type="InterPro" id="IPR052689">
    <property type="entry name" value="FA_core_complex_assoc"/>
</dbReference>
<dbReference type="OrthoDB" id="10063431at2759"/>
<dbReference type="Proteomes" id="UP001152803">
    <property type="component" value="Unassembled WGS sequence"/>
</dbReference>
<name>A0A9Q1HVJ4_CONCO</name>
<dbReference type="PANTHER" id="PTHR37862">
    <property type="entry name" value="FANCONI ANEMIA CORE COMPLEX-ASSOCIATED PROTEIN 20"/>
    <property type="match status" value="1"/>
</dbReference>
<keyword evidence="4" id="KW-1185">Reference proteome</keyword>
<reference evidence="3" key="1">
    <citation type="journal article" date="2023" name="Science">
        <title>Genome structures resolve the early diversification of teleost fishes.</title>
        <authorList>
            <person name="Parey E."/>
            <person name="Louis A."/>
            <person name="Montfort J."/>
            <person name="Bouchez O."/>
            <person name="Roques C."/>
            <person name="Iampietro C."/>
            <person name="Lluch J."/>
            <person name="Castinel A."/>
            <person name="Donnadieu C."/>
            <person name="Desvignes T."/>
            <person name="Floi Bucao C."/>
            <person name="Jouanno E."/>
            <person name="Wen M."/>
            <person name="Mejri S."/>
            <person name="Dirks R."/>
            <person name="Jansen H."/>
            <person name="Henkel C."/>
            <person name="Chen W.J."/>
            <person name="Zahm M."/>
            <person name="Cabau C."/>
            <person name="Klopp C."/>
            <person name="Thompson A.W."/>
            <person name="Robinson-Rechavi M."/>
            <person name="Braasch I."/>
            <person name="Lecointre G."/>
            <person name="Bobe J."/>
            <person name="Postlethwait J.H."/>
            <person name="Berthelot C."/>
            <person name="Roest Crollius H."/>
            <person name="Guiguen Y."/>
        </authorList>
    </citation>
    <scope>NUCLEOTIDE SEQUENCE</scope>
    <source>
        <strain evidence="3">Concon-B</strain>
    </source>
</reference>
<dbReference type="PANTHER" id="PTHR37862:SF1">
    <property type="entry name" value="FANCONI ANEMIA CORE COMPLEX-ASSOCIATED PROTEIN 20"/>
    <property type="match status" value="1"/>
</dbReference>
<dbReference type="GO" id="GO:0043130">
    <property type="term" value="F:ubiquitin binding"/>
    <property type="evidence" value="ECO:0007669"/>
    <property type="project" value="InterPro"/>
</dbReference>
<evidence type="ECO:0000256" key="1">
    <source>
        <dbReference type="SAM" id="MobiDB-lite"/>
    </source>
</evidence>
<sequence>MSEKHLKLKLKRKRAAIQEDKSEQHSSIPVKKSAGVPIQFSSSESDLRSETTGDPYDSKPGVWWDRPDLQAVEKLWAVTLKSAIPNLGHGVWETVPDLPLASPVTCSAEEPNRWKWCSLGEEVGPLPSPPKPPVSSSANLDGRGPNHKVRPVYTSPVSDSTETPPDLGPQNGRLSSVPTQEEAGEGTSVRNPEPPVRRPANVTGRQPRNPFSLRKVLMGGTGRGERDERSPSSGDGGHEGNRTAGRALLEGARGGGAEGAVIKRRLPAHAAAGSDSSAPEQQHRTIRPPVGQGDVSGTPQNRRNSAGGAAAAMETCPMCLLPFPSGFTQMECDSHLAKCLSEMSEDITW</sequence>
<evidence type="ECO:0000313" key="4">
    <source>
        <dbReference type="Proteomes" id="UP001152803"/>
    </source>
</evidence>